<dbReference type="Proteomes" id="UP000299102">
    <property type="component" value="Unassembled WGS sequence"/>
</dbReference>
<organism evidence="1 2">
    <name type="scientific">Eumeta variegata</name>
    <name type="common">Bagworm moth</name>
    <name type="synonym">Eumeta japonica</name>
    <dbReference type="NCBI Taxonomy" id="151549"/>
    <lineage>
        <taxon>Eukaryota</taxon>
        <taxon>Metazoa</taxon>
        <taxon>Ecdysozoa</taxon>
        <taxon>Arthropoda</taxon>
        <taxon>Hexapoda</taxon>
        <taxon>Insecta</taxon>
        <taxon>Pterygota</taxon>
        <taxon>Neoptera</taxon>
        <taxon>Endopterygota</taxon>
        <taxon>Lepidoptera</taxon>
        <taxon>Glossata</taxon>
        <taxon>Ditrysia</taxon>
        <taxon>Tineoidea</taxon>
        <taxon>Psychidae</taxon>
        <taxon>Oiketicinae</taxon>
        <taxon>Eumeta</taxon>
    </lineage>
</organism>
<proteinExistence type="predicted"/>
<comment type="caution">
    <text evidence="1">The sequence shown here is derived from an EMBL/GenBank/DDBJ whole genome shotgun (WGS) entry which is preliminary data.</text>
</comment>
<sequence length="121" mass="13607">MIDRVRAFILISIARDARAGRGRENNLFPVANTFGDAEKKRKISLYISLNYIKSITSRRPRNWFCRCTKASSGLHRKCAAVDCTSLDSGRLTVTDGGRGGRGRRGARSRRCDRSDPLLNIY</sequence>
<dbReference type="AlphaFoldDB" id="A0A4C1VMW6"/>
<protein>
    <submittedName>
        <fullName evidence="1">Uncharacterized protein</fullName>
    </submittedName>
</protein>
<name>A0A4C1VMW6_EUMVA</name>
<gene>
    <name evidence="1" type="ORF">EVAR_23067_1</name>
</gene>
<evidence type="ECO:0000313" key="2">
    <source>
        <dbReference type="Proteomes" id="UP000299102"/>
    </source>
</evidence>
<accession>A0A4C1VMW6</accession>
<reference evidence="1 2" key="1">
    <citation type="journal article" date="2019" name="Commun. Biol.">
        <title>The bagworm genome reveals a unique fibroin gene that provides high tensile strength.</title>
        <authorList>
            <person name="Kono N."/>
            <person name="Nakamura H."/>
            <person name="Ohtoshi R."/>
            <person name="Tomita M."/>
            <person name="Numata K."/>
            <person name="Arakawa K."/>
        </authorList>
    </citation>
    <scope>NUCLEOTIDE SEQUENCE [LARGE SCALE GENOMIC DNA]</scope>
</reference>
<dbReference type="EMBL" id="BGZK01000370">
    <property type="protein sequence ID" value="GBP39742.1"/>
    <property type="molecule type" value="Genomic_DNA"/>
</dbReference>
<keyword evidence="2" id="KW-1185">Reference proteome</keyword>
<evidence type="ECO:0000313" key="1">
    <source>
        <dbReference type="EMBL" id="GBP39742.1"/>
    </source>
</evidence>